<gene>
    <name evidence="7" type="ORF">SELMODRAFT_449109</name>
</gene>
<dbReference type="FunFam" id="1.20.1310.10:FF:000002">
    <property type="entry name" value="cullin-3 isoform X1"/>
    <property type="match status" value="1"/>
</dbReference>
<dbReference type="InParanoid" id="D8TCN3"/>
<dbReference type="InterPro" id="IPR019559">
    <property type="entry name" value="Cullin_neddylation_domain"/>
</dbReference>
<dbReference type="InterPro" id="IPR059120">
    <property type="entry name" value="Cullin-like_AB"/>
</dbReference>
<dbReference type="Proteomes" id="UP000001514">
    <property type="component" value="Unassembled WGS sequence"/>
</dbReference>
<dbReference type="SUPFAM" id="SSF75632">
    <property type="entry name" value="Cullin homology domain"/>
    <property type="match status" value="1"/>
</dbReference>
<dbReference type="FunFam" id="1.10.10.10:FF:000014">
    <property type="entry name" value="Cullin 1"/>
    <property type="match status" value="1"/>
</dbReference>
<dbReference type="AlphaFoldDB" id="D8TCN3"/>
<proteinExistence type="inferred from homology"/>
<dbReference type="GO" id="GO:0006511">
    <property type="term" value="P:ubiquitin-dependent protein catabolic process"/>
    <property type="evidence" value="ECO:0007669"/>
    <property type="project" value="InterPro"/>
</dbReference>
<accession>D8TCN3</accession>
<dbReference type="Pfam" id="PF26557">
    <property type="entry name" value="Cullin_AB"/>
    <property type="match status" value="1"/>
</dbReference>
<dbReference type="InterPro" id="IPR001373">
    <property type="entry name" value="Cullin_N"/>
</dbReference>
<dbReference type="OrthoDB" id="27073at2759"/>
<dbReference type="HOGENOM" id="CLU_004747_6_1_1"/>
<dbReference type="Gene3D" id="1.20.1310.10">
    <property type="entry name" value="Cullin Repeats"/>
    <property type="match status" value="4"/>
</dbReference>
<dbReference type="SUPFAM" id="SSF46785">
    <property type="entry name" value="Winged helix' DNA-binding domain"/>
    <property type="match status" value="1"/>
</dbReference>
<dbReference type="Gene3D" id="1.10.10.10">
    <property type="entry name" value="Winged helix-like DNA-binding domain superfamily/Winged helix DNA-binding domain"/>
    <property type="match status" value="1"/>
</dbReference>
<dbReference type="Gene3D" id="3.30.230.130">
    <property type="entry name" value="Cullin, Chain C, Domain 2"/>
    <property type="match status" value="1"/>
</dbReference>
<dbReference type="GO" id="GO:0031461">
    <property type="term" value="C:cullin-RING ubiquitin ligase complex"/>
    <property type="evidence" value="ECO:0000318"/>
    <property type="project" value="GO_Central"/>
</dbReference>
<sequence length="750" mass="86275">MAAAKRGVRSKTAAVAIEAPAPKKIRINPVVRRCPIDVQGSSRVLQNAIGEIFRRSNASGLSFEELYRHAFNLCQGNHAAKLYQMFREELVRNLAVYRDGVFAAADTGSMFEVLDEKWLEFSRALQLIRALLNCMDRTYVIRYRERSVYDLGLELWKVEVVSSPKLQAALTGFLLGEIHKERSGEMIDRSKMRRAVQMLIELDYKIYLLVVEEPFIAASKDFYSIESQQLMACGDCSAMLKRVERRLKEESVRVSRYLSEKTGPKISRVVVDIFVGKNIKQLVDMENTGLEFMLSQDRLDDLARMYEFLQHWDEGGKEILDGLTRHIKANGAQLVQDPERQKDPVAFIQLLLSFREKYDAIVSSSFKRNKAVAAGLEVAFVEVVNLNRRLPEFLSLFLDNKLRQGGKSDSGGSDDPEAFMDKAMLIFRYINEKDMFEKYYKHHLAKRLLLSKFAEDELERSLILKIKTVCGYQFTSKIETMLKDMRTSEDLMQRFRNMQANINAAMNINVQVLTTGSWPAYASSSQCILPREVHGLCERFKTFYLMEHRGRRLTWQGNLGSADLKLTIDDTTKTLSCSTYQMCILMLFNDSDRLSYKEIKDATGIQQASELKRNLQSLALVRGKNVLRKEPMSKEIGEMDVFVFNEAFTSKLAKIKICTVAAQKETGEENSRTREKIESDRNPQIEAAIVRVMKSRQRMEHNNLVSEVIAQLQSRFTPNPAVIKKRIEALIERDYLERDRDDRRTYCYLA</sequence>
<evidence type="ECO:0000256" key="2">
    <source>
        <dbReference type="ARBA" id="ARBA00022499"/>
    </source>
</evidence>
<dbReference type="InterPro" id="IPR045093">
    <property type="entry name" value="Cullin"/>
</dbReference>
<evidence type="ECO:0000313" key="7">
    <source>
        <dbReference type="EMBL" id="EFJ05532.1"/>
    </source>
</evidence>
<dbReference type="InterPro" id="IPR036390">
    <property type="entry name" value="WH_DNA-bd_sf"/>
</dbReference>
<dbReference type="KEGG" id="smo:SELMODRAFT_449109"/>
<dbReference type="eggNOG" id="KOG2166">
    <property type="taxonomic scope" value="Eukaryota"/>
</dbReference>
<dbReference type="GO" id="GO:0016567">
    <property type="term" value="P:protein ubiquitination"/>
    <property type="evidence" value="ECO:0000318"/>
    <property type="project" value="GO_Central"/>
</dbReference>
<dbReference type="PROSITE" id="PS01256">
    <property type="entry name" value="CULLIN_1"/>
    <property type="match status" value="1"/>
</dbReference>
<dbReference type="SUPFAM" id="SSF74788">
    <property type="entry name" value="Cullin repeat-like"/>
    <property type="match status" value="1"/>
</dbReference>
<protein>
    <recommendedName>
        <fullName evidence="6">Cullin family profile domain-containing protein</fullName>
    </recommendedName>
</protein>
<evidence type="ECO:0000256" key="3">
    <source>
        <dbReference type="ARBA" id="ARBA00022843"/>
    </source>
</evidence>
<comment type="similarity">
    <text evidence="1 4 5">Belongs to the cullin family.</text>
</comment>
<dbReference type="STRING" id="88036.D8TCN3"/>
<evidence type="ECO:0000313" key="8">
    <source>
        <dbReference type="Proteomes" id="UP000001514"/>
    </source>
</evidence>
<name>D8TCN3_SELML</name>
<dbReference type="PROSITE" id="PS50069">
    <property type="entry name" value="CULLIN_2"/>
    <property type="match status" value="1"/>
</dbReference>
<dbReference type="InterPro" id="IPR016158">
    <property type="entry name" value="Cullin_homology"/>
</dbReference>
<dbReference type="PANTHER" id="PTHR11932">
    <property type="entry name" value="CULLIN"/>
    <property type="match status" value="1"/>
</dbReference>
<evidence type="ECO:0000259" key="6">
    <source>
        <dbReference type="PROSITE" id="PS50069"/>
    </source>
</evidence>
<dbReference type="Gramene" id="EFJ05532">
    <property type="protein sequence ID" value="EFJ05532"/>
    <property type="gene ID" value="SELMODRAFT_449109"/>
</dbReference>
<dbReference type="SMART" id="SM00182">
    <property type="entry name" value="CULLIN"/>
    <property type="match status" value="1"/>
</dbReference>
<dbReference type="Pfam" id="PF10557">
    <property type="entry name" value="Cullin_Nedd8"/>
    <property type="match status" value="1"/>
</dbReference>
<evidence type="ECO:0000256" key="1">
    <source>
        <dbReference type="ARBA" id="ARBA00006019"/>
    </source>
</evidence>
<dbReference type="GO" id="GO:0031625">
    <property type="term" value="F:ubiquitin protein ligase binding"/>
    <property type="evidence" value="ECO:0000318"/>
    <property type="project" value="GO_Central"/>
</dbReference>
<dbReference type="InterPro" id="IPR016159">
    <property type="entry name" value="Cullin_repeat-like_dom_sf"/>
</dbReference>
<keyword evidence="3" id="KW-0832">Ubl conjugation</keyword>
<keyword evidence="8" id="KW-1185">Reference proteome</keyword>
<feature type="domain" description="Cullin family profile" evidence="6">
    <location>
        <begin position="389"/>
        <end position="619"/>
    </location>
</feature>
<dbReference type="Pfam" id="PF00888">
    <property type="entry name" value="Cullin"/>
    <property type="match status" value="1"/>
</dbReference>
<dbReference type="SMART" id="SM00884">
    <property type="entry name" value="Cullin_Nedd8"/>
    <property type="match status" value="1"/>
</dbReference>
<evidence type="ECO:0000256" key="4">
    <source>
        <dbReference type="PROSITE-ProRule" id="PRU00330"/>
    </source>
</evidence>
<dbReference type="InterPro" id="IPR036317">
    <property type="entry name" value="Cullin_homology_sf"/>
</dbReference>
<dbReference type="InterPro" id="IPR016157">
    <property type="entry name" value="Cullin_CS"/>
</dbReference>
<dbReference type="InterPro" id="IPR036388">
    <property type="entry name" value="WH-like_DNA-bd_sf"/>
</dbReference>
<reference evidence="7 8" key="1">
    <citation type="journal article" date="2011" name="Science">
        <title>The Selaginella genome identifies genetic changes associated with the evolution of vascular plants.</title>
        <authorList>
            <person name="Banks J.A."/>
            <person name="Nishiyama T."/>
            <person name="Hasebe M."/>
            <person name="Bowman J.L."/>
            <person name="Gribskov M."/>
            <person name="dePamphilis C."/>
            <person name="Albert V.A."/>
            <person name="Aono N."/>
            <person name="Aoyama T."/>
            <person name="Ambrose B.A."/>
            <person name="Ashton N.W."/>
            <person name="Axtell M.J."/>
            <person name="Barker E."/>
            <person name="Barker M.S."/>
            <person name="Bennetzen J.L."/>
            <person name="Bonawitz N.D."/>
            <person name="Chapple C."/>
            <person name="Cheng C."/>
            <person name="Correa L.G."/>
            <person name="Dacre M."/>
            <person name="DeBarry J."/>
            <person name="Dreyer I."/>
            <person name="Elias M."/>
            <person name="Engstrom E.M."/>
            <person name="Estelle M."/>
            <person name="Feng L."/>
            <person name="Finet C."/>
            <person name="Floyd S.K."/>
            <person name="Frommer W.B."/>
            <person name="Fujita T."/>
            <person name="Gramzow L."/>
            <person name="Gutensohn M."/>
            <person name="Harholt J."/>
            <person name="Hattori M."/>
            <person name="Heyl A."/>
            <person name="Hirai T."/>
            <person name="Hiwatashi Y."/>
            <person name="Ishikawa M."/>
            <person name="Iwata M."/>
            <person name="Karol K.G."/>
            <person name="Koehler B."/>
            <person name="Kolukisaoglu U."/>
            <person name="Kubo M."/>
            <person name="Kurata T."/>
            <person name="Lalonde S."/>
            <person name="Li K."/>
            <person name="Li Y."/>
            <person name="Litt A."/>
            <person name="Lyons E."/>
            <person name="Manning G."/>
            <person name="Maruyama T."/>
            <person name="Michael T.P."/>
            <person name="Mikami K."/>
            <person name="Miyazaki S."/>
            <person name="Morinaga S."/>
            <person name="Murata T."/>
            <person name="Mueller-Roeber B."/>
            <person name="Nelson D.R."/>
            <person name="Obara M."/>
            <person name="Oguri Y."/>
            <person name="Olmstead R.G."/>
            <person name="Onodera N."/>
            <person name="Petersen B.L."/>
            <person name="Pils B."/>
            <person name="Prigge M."/>
            <person name="Rensing S.A."/>
            <person name="Riano-Pachon D.M."/>
            <person name="Roberts A.W."/>
            <person name="Sato Y."/>
            <person name="Scheller H.V."/>
            <person name="Schulz B."/>
            <person name="Schulz C."/>
            <person name="Shakirov E.V."/>
            <person name="Shibagaki N."/>
            <person name="Shinohara N."/>
            <person name="Shippen D.E."/>
            <person name="Soerensen I."/>
            <person name="Sotooka R."/>
            <person name="Sugimoto N."/>
            <person name="Sugita M."/>
            <person name="Sumikawa N."/>
            <person name="Tanurdzic M."/>
            <person name="Theissen G."/>
            <person name="Ulvskov P."/>
            <person name="Wakazuki S."/>
            <person name="Weng J.K."/>
            <person name="Willats W.W."/>
            <person name="Wipf D."/>
            <person name="Wolf P.G."/>
            <person name="Yang L."/>
            <person name="Zimmer A.D."/>
            <person name="Zhu Q."/>
            <person name="Mitros T."/>
            <person name="Hellsten U."/>
            <person name="Loque D."/>
            <person name="Otillar R."/>
            <person name="Salamov A."/>
            <person name="Schmutz J."/>
            <person name="Shapiro H."/>
            <person name="Lindquist E."/>
            <person name="Lucas S."/>
            <person name="Rokhsar D."/>
            <person name="Grigoriev I.V."/>
        </authorList>
    </citation>
    <scope>NUCLEOTIDE SEQUENCE [LARGE SCALE GENOMIC DNA]</scope>
</reference>
<keyword evidence="2" id="KW-1017">Isopeptide bond</keyword>
<dbReference type="EMBL" id="GL377719">
    <property type="protein sequence ID" value="EFJ05532.1"/>
    <property type="molecule type" value="Genomic_DNA"/>
</dbReference>
<evidence type="ECO:0000256" key="5">
    <source>
        <dbReference type="RuleBase" id="RU003829"/>
    </source>
</evidence>
<dbReference type="FunFam" id="1.20.1310.10:FF:000001">
    <property type="entry name" value="Cullin 3"/>
    <property type="match status" value="1"/>
</dbReference>
<organism evidence="8">
    <name type="scientific">Selaginella moellendorffii</name>
    <name type="common">Spikemoss</name>
    <dbReference type="NCBI Taxonomy" id="88036"/>
    <lineage>
        <taxon>Eukaryota</taxon>
        <taxon>Viridiplantae</taxon>
        <taxon>Streptophyta</taxon>
        <taxon>Embryophyta</taxon>
        <taxon>Tracheophyta</taxon>
        <taxon>Lycopodiopsida</taxon>
        <taxon>Selaginellales</taxon>
        <taxon>Selaginellaceae</taxon>
        <taxon>Selaginella</taxon>
    </lineage>
</organism>